<reference evidence="3" key="1">
    <citation type="journal article" date="2019" name="Int. J. Syst. Evol. Microbiol.">
        <title>The Global Catalogue of Microorganisms (GCM) 10K type strain sequencing project: providing services to taxonomists for standard genome sequencing and annotation.</title>
        <authorList>
            <consortium name="The Broad Institute Genomics Platform"/>
            <consortium name="The Broad Institute Genome Sequencing Center for Infectious Disease"/>
            <person name="Wu L."/>
            <person name="Ma J."/>
        </authorList>
    </citation>
    <scope>NUCLEOTIDE SEQUENCE [LARGE SCALE GENOMIC DNA]</scope>
    <source>
        <strain evidence="3">JCM 17130</strain>
    </source>
</reference>
<evidence type="ECO:0000313" key="3">
    <source>
        <dbReference type="Proteomes" id="UP001596013"/>
    </source>
</evidence>
<protein>
    <submittedName>
        <fullName evidence="2">TniQ family protein</fullName>
    </submittedName>
</protein>
<dbReference type="InterPro" id="IPR009492">
    <property type="entry name" value="TniQ"/>
</dbReference>
<dbReference type="Proteomes" id="UP001596013">
    <property type="component" value="Unassembled WGS sequence"/>
</dbReference>
<sequence length="470" mass="52351">MSDKSLFRPDTAFWSVLPPVPLMGVGTALVESVEHYVIRLAWITGTSVKSIVSLPAPFDEPGIRKTTLASSFCGPGKVYKRRIENLEILTGVETIRCGSFYLLDAILTPGAVGRASGYHRWCPQCYKEWDEATSWEPLQWSIDLRVTCPDHGCDLEDRCRHCGAIQKPSVRYQSRRNCSKCQRSLAGDGAWSVKPRYVSWAEGQLSKLVELCATPGRDPLPGTTFETFAYTITRSAPSNPALSVGASDALARLVRLNFPRGLPKGSGVRVRLHTLINACALQGISVQDLLLNPVESGALSFIERWGEYRPLELPSGHDEENVLVLASFLEALLANQKMFYLPHPRSAMRELKVTRRAVSTVSPDVYGRYMLRYQRQASSGALRRAEQAFLRALNCIKAIRPNPFGPSDGRKARKLVARTLDISVEDAWQMVRCITHWRRAIELAKAKVLGLSLQELRAQKKLGGIGEQWC</sequence>
<keyword evidence="3" id="KW-1185">Reference proteome</keyword>
<feature type="domain" description="G-protein coupled receptors family 2 profile 1" evidence="1">
    <location>
        <begin position="125"/>
        <end position="200"/>
    </location>
</feature>
<evidence type="ECO:0000259" key="1">
    <source>
        <dbReference type="PROSITE" id="PS50227"/>
    </source>
</evidence>
<dbReference type="Pfam" id="PF06527">
    <property type="entry name" value="TniQ"/>
    <property type="match status" value="1"/>
</dbReference>
<accession>A0ABW0JQH7</accession>
<organism evidence="2 3">
    <name type="scientific">Rhodanobacter umsongensis</name>
    <dbReference type="NCBI Taxonomy" id="633153"/>
    <lineage>
        <taxon>Bacteria</taxon>
        <taxon>Pseudomonadati</taxon>
        <taxon>Pseudomonadota</taxon>
        <taxon>Gammaproteobacteria</taxon>
        <taxon>Lysobacterales</taxon>
        <taxon>Rhodanobacteraceae</taxon>
        <taxon>Rhodanobacter</taxon>
    </lineage>
</organism>
<name>A0ABW0JQH7_9GAMM</name>
<proteinExistence type="predicted"/>
<dbReference type="PROSITE" id="PS50227">
    <property type="entry name" value="G_PROTEIN_RECEP_F2_3"/>
    <property type="match status" value="1"/>
</dbReference>
<dbReference type="InterPro" id="IPR001879">
    <property type="entry name" value="GPCR_2_extracellular_dom"/>
</dbReference>
<comment type="caution">
    <text evidence="2">The sequence shown here is derived from an EMBL/GenBank/DDBJ whole genome shotgun (WGS) entry which is preliminary data.</text>
</comment>
<gene>
    <name evidence="2" type="ORF">ACFPME_17515</name>
</gene>
<dbReference type="RefSeq" id="WP_377306978.1">
    <property type="nucleotide sequence ID" value="NZ_JBHSMK010000011.1"/>
</dbReference>
<dbReference type="EMBL" id="JBHSMK010000011">
    <property type="protein sequence ID" value="MFC5438363.1"/>
    <property type="molecule type" value="Genomic_DNA"/>
</dbReference>
<evidence type="ECO:0000313" key="2">
    <source>
        <dbReference type="EMBL" id="MFC5438363.1"/>
    </source>
</evidence>